<evidence type="ECO:0000259" key="9">
    <source>
        <dbReference type="Pfam" id="PF02706"/>
    </source>
</evidence>
<keyword evidence="2" id="KW-1003">Cell membrane</keyword>
<dbReference type="Proteomes" id="UP000002985">
    <property type="component" value="Unassembled WGS sequence"/>
</dbReference>
<dbReference type="CDD" id="cd05387">
    <property type="entry name" value="BY-kinase"/>
    <property type="match status" value="1"/>
</dbReference>
<gene>
    <name evidence="10" type="ORF">KSU1_A0056</name>
</gene>
<keyword evidence="5" id="KW-0067">ATP-binding</keyword>
<dbReference type="EMBL" id="BAFH01000001">
    <property type="protein sequence ID" value="GAB60823.1"/>
    <property type="molecule type" value="Genomic_DNA"/>
</dbReference>
<evidence type="ECO:0000256" key="2">
    <source>
        <dbReference type="ARBA" id="ARBA00022475"/>
    </source>
</evidence>
<feature type="transmembrane region" description="Helical" evidence="8">
    <location>
        <begin position="268"/>
        <end position="288"/>
    </location>
</feature>
<feature type="transmembrane region" description="Helical" evidence="8">
    <location>
        <begin position="20"/>
        <end position="39"/>
    </location>
</feature>
<evidence type="ECO:0000313" key="10">
    <source>
        <dbReference type="EMBL" id="GAB60823.1"/>
    </source>
</evidence>
<evidence type="ECO:0000256" key="7">
    <source>
        <dbReference type="ARBA" id="ARBA00023136"/>
    </source>
</evidence>
<dbReference type="InterPro" id="IPR005702">
    <property type="entry name" value="Wzc-like_C"/>
</dbReference>
<dbReference type="GO" id="GO:0004713">
    <property type="term" value="F:protein tyrosine kinase activity"/>
    <property type="evidence" value="ECO:0007669"/>
    <property type="project" value="TreeGrafter"/>
</dbReference>
<dbReference type="SUPFAM" id="SSF52540">
    <property type="entry name" value="P-loop containing nucleoside triphosphate hydrolases"/>
    <property type="match status" value="1"/>
</dbReference>
<keyword evidence="7 8" id="KW-0472">Membrane</keyword>
<dbReference type="InterPro" id="IPR027417">
    <property type="entry name" value="P-loop_NTPase"/>
</dbReference>
<dbReference type="Gene3D" id="3.40.50.300">
    <property type="entry name" value="P-loop containing nucleotide triphosphate hydrolases"/>
    <property type="match status" value="1"/>
</dbReference>
<evidence type="ECO:0000256" key="8">
    <source>
        <dbReference type="SAM" id="Phobius"/>
    </source>
</evidence>
<proteinExistence type="predicted"/>
<comment type="subcellular location">
    <subcellularLocation>
        <location evidence="1">Cell membrane</location>
        <topology evidence="1">Multi-pass membrane protein</topology>
    </subcellularLocation>
</comment>
<dbReference type="OrthoDB" id="9794577at2"/>
<evidence type="ECO:0000256" key="4">
    <source>
        <dbReference type="ARBA" id="ARBA00022741"/>
    </source>
</evidence>
<keyword evidence="6 8" id="KW-1133">Transmembrane helix</keyword>
<comment type="caution">
    <text evidence="10">The sequence shown here is derived from an EMBL/GenBank/DDBJ whole genome shotgun (WGS) entry which is preliminary data.</text>
</comment>
<evidence type="ECO:0000256" key="6">
    <source>
        <dbReference type="ARBA" id="ARBA00022989"/>
    </source>
</evidence>
<evidence type="ECO:0000256" key="5">
    <source>
        <dbReference type="ARBA" id="ARBA00022840"/>
    </source>
</evidence>
<organism evidence="10 11">
    <name type="scientific">Candidatus Jettenia caeni</name>
    <dbReference type="NCBI Taxonomy" id="247490"/>
    <lineage>
        <taxon>Bacteria</taxon>
        <taxon>Pseudomonadati</taxon>
        <taxon>Planctomycetota</taxon>
        <taxon>Candidatus Brocadiia</taxon>
        <taxon>Candidatus Brocadiales</taxon>
        <taxon>Candidatus Brocadiaceae</taxon>
        <taxon>Candidatus Jettenia</taxon>
    </lineage>
</organism>
<sequence>MSLDSTGNTLRDYLSIVFRHKAVIITTFVTIMTIVFLVLELKTPVYKASVKMLISAEKQVDSPYYRDLSYNRSQSYIALTQAEIVTSSHVLERAVKVLKLHERPSGYEKSFYSPVRQWLEQKKPQWLINLQQKKTNELKNLSSEQLDEFLLWKAVGDLSRKIEVTPIRDTDVFIITVSDFSPQEAAAIANVVSRSYIICDLEQQLAELQLKYGERHQIVLQLKDSIDKMTGNLSGSPLSYMESIGPATIKIVEQARIPFIPVGTSKHLTLVLAFCMSVVLGIMLSFGFEYLNCTFKSPQEVGKFLNVPVLGFIPRKGFKSKRLVKDTMKITPYTQSYKDLSDKIYLFMRDKNLKSLLITAASPVEDSATIVANLGNFLSKKAGHKVLIIDANIHTSTIHRTFHIPDNPGLTSILRGTISFEKASQHIHNNLSVLTAGEDSHNLTMDGDLFTIFDEVKDDEDVLEGEAFPDKKSKRTNPKLATLLSERVTLNQATTGDTSRMFKVINSAKEKYDIVLVDYANLRNVKDTCLLSSYVDGVILVVNEGKTRRHVIKSLIAPLEQKNANLVGVIFNNRTFAIPGMIYKRV</sequence>
<dbReference type="eggNOG" id="COG3206">
    <property type="taxonomic scope" value="Bacteria"/>
</dbReference>
<keyword evidence="11" id="KW-1185">Reference proteome</keyword>
<keyword evidence="4" id="KW-0547">Nucleotide-binding</keyword>
<evidence type="ECO:0000256" key="1">
    <source>
        <dbReference type="ARBA" id="ARBA00004651"/>
    </source>
</evidence>
<reference evidence="10 11" key="1">
    <citation type="journal article" date="2012" name="FEBS Lett.">
        <title>Anammox organism KSU-1 expresses a NirK-type copper-containing nitrite reductase instead of a NirS-type with cytochrome cd1.</title>
        <authorList>
            <person name="Hira D."/>
            <person name="Toh H."/>
            <person name="Migita C.T."/>
            <person name="Okubo H."/>
            <person name="Nishiyama T."/>
            <person name="Hattori M."/>
            <person name="Furukawa K."/>
            <person name="Fujii T."/>
        </authorList>
    </citation>
    <scope>NUCLEOTIDE SEQUENCE [LARGE SCALE GENOMIC DNA]</scope>
</reference>
<dbReference type="AlphaFoldDB" id="I3IGH8"/>
<dbReference type="eggNOG" id="COG0489">
    <property type="taxonomic scope" value="Bacteria"/>
</dbReference>
<protein>
    <recommendedName>
        <fullName evidence="9">Polysaccharide chain length determinant N-terminal domain-containing protein</fullName>
    </recommendedName>
</protein>
<evidence type="ECO:0000256" key="3">
    <source>
        <dbReference type="ARBA" id="ARBA00022692"/>
    </source>
</evidence>
<keyword evidence="3 8" id="KW-0812">Transmembrane</keyword>
<dbReference type="InterPro" id="IPR003856">
    <property type="entry name" value="LPS_length_determ_N"/>
</dbReference>
<dbReference type="PANTHER" id="PTHR32309">
    <property type="entry name" value="TYROSINE-PROTEIN KINASE"/>
    <property type="match status" value="1"/>
</dbReference>
<dbReference type="GO" id="GO:0005886">
    <property type="term" value="C:plasma membrane"/>
    <property type="evidence" value="ECO:0007669"/>
    <property type="project" value="UniProtKB-SubCell"/>
</dbReference>
<feature type="domain" description="Polysaccharide chain length determinant N-terminal" evidence="9">
    <location>
        <begin position="10"/>
        <end position="96"/>
    </location>
</feature>
<accession>I3IGH8</accession>
<evidence type="ECO:0000313" key="11">
    <source>
        <dbReference type="Proteomes" id="UP000002985"/>
    </source>
</evidence>
<dbReference type="InterPro" id="IPR050445">
    <property type="entry name" value="Bact_polysacc_biosynth/exp"/>
</dbReference>
<dbReference type="PANTHER" id="PTHR32309:SF13">
    <property type="entry name" value="FERRIC ENTEROBACTIN TRANSPORT PROTEIN FEPE"/>
    <property type="match status" value="1"/>
</dbReference>
<dbReference type="Pfam" id="PF02706">
    <property type="entry name" value="Wzz"/>
    <property type="match status" value="1"/>
</dbReference>
<dbReference type="STRING" id="247490.KSU1_A0056"/>
<name>I3IGH8_9BACT</name>